<dbReference type="PROSITE" id="PS51257">
    <property type="entry name" value="PROKAR_LIPOPROTEIN"/>
    <property type="match status" value="1"/>
</dbReference>
<organism evidence="1 2">
    <name type="scientific">Odoribacter splanchnicus</name>
    <dbReference type="NCBI Taxonomy" id="28118"/>
    <lineage>
        <taxon>Bacteria</taxon>
        <taxon>Pseudomonadati</taxon>
        <taxon>Bacteroidota</taxon>
        <taxon>Bacteroidia</taxon>
        <taxon>Bacteroidales</taxon>
        <taxon>Odoribacteraceae</taxon>
        <taxon>Odoribacter</taxon>
    </lineage>
</organism>
<dbReference type="AlphaFoldDB" id="A0A413ICE0"/>
<comment type="caution">
    <text evidence="1">The sequence shown here is derived from an EMBL/GenBank/DDBJ whole genome shotgun (WGS) entry which is preliminary data.</text>
</comment>
<sequence>MKTIKINGFTMSLIVGFTILVYACKTDMMDYEGVDGVYFVMQRKPPSGYGDPEQYEYVDTTYIPFGTTSSKDTTLFIRVRVMGDVKNYDRYVTIKVDPKATTAEANIDYIPFDDHQTIKAGERQVDIPCRITWNEKLAFNPDSTFYLAVKLEENEFFSLPLKKWYPVGDIYGDKNKMINPLVHVIGINDQLGKPNIWNQNYWGDFSPTKIKLMCAVLGAQISDFDKYTTMDINRQIAYGRIFAKYLREEKEAGRTVYDYDALGNKFEMTMGPNAK</sequence>
<dbReference type="Pfam" id="PF16132">
    <property type="entry name" value="DUF4843"/>
    <property type="match status" value="1"/>
</dbReference>
<proteinExistence type="predicted"/>
<dbReference type="Proteomes" id="UP000284434">
    <property type="component" value="Unassembled WGS sequence"/>
</dbReference>
<accession>A0A413ICE0</accession>
<protein>
    <submittedName>
        <fullName evidence="1">DUF4843 domain-containing protein</fullName>
    </submittedName>
</protein>
<evidence type="ECO:0000313" key="1">
    <source>
        <dbReference type="EMBL" id="RGY06725.1"/>
    </source>
</evidence>
<evidence type="ECO:0000313" key="2">
    <source>
        <dbReference type="Proteomes" id="UP000284434"/>
    </source>
</evidence>
<dbReference type="EMBL" id="QSCO01000011">
    <property type="protein sequence ID" value="RGY06725.1"/>
    <property type="molecule type" value="Genomic_DNA"/>
</dbReference>
<gene>
    <name evidence="1" type="ORF">DXA53_09440</name>
</gene>
<dbReference type="InterPro" id="IPR032299">
    <property type="entry name" value="DUF4843"/>
</dbReference>
<reference evidence="1 2" key="1">
    <citation type="submission" date="2018-08" db="EMBL/GenBank/DDBJ databases">
        <title>A genome reference for cultivated species of the human gut microbiota.</title>
        <authorList>
            <person name="Zou Y."/>
            <person name="Xue W."/>
            <person name="Luo G."/>
        </authorList>
    </citation>
    <scope>NUCLEOTIDE SEQUENCE [LARGE SCALE GENOMIC DNA]</scope>
    <source>
        <strain evidence="1 2">OF03-11</strain>
    </source>
</reference>
<name>A0A413ICE0_9BACT</name>
<dbReference type="RefSeq" id="WP_118103771.1">
    <property type="nucleotide sequence ID" value="NZ_JABWDG010000065.1"/>
</dbReference>